<evidence type="ECO:0000313" key="3">
    <source>
        <dbReference type="Proteomes" id="UP000433876"/>
    </source>
</evidence>
<name>A0A8S8ZUA2_SORMA</name>
<dbReference type="SUPFAM" id="SSF56112">
    <property type="entry name" value="Protein kinase-like (PK-like)"/>
    <property type="match status" value="1"/>
</dbReference>
<comment type="caution">
    <text evidence="2">The sequence shown here is derived from an EMBL/GenBank/DDBJ whole genome shotgun (WGS) entry which is preliminary data.</text>
</comment>
<feature type="compositionally biased region" description="Basic and acidic residues" evidence="1">
    <location>
        <begin position="975"/>
        <end position="995"/>
    </location>
</feature>
<gene>
    <name evidence="2" type="ORF">SMACR_01446</name>
</gene>
<feature type="compositionally biased region" description="Low complexity" evidence="1">
    <location>
        <begin position="923"/>
        <end position="934"/>
    </location>
</feature>
<protein>
    <recommendedName>
        <fullName evidence="4">Protein kinase domain-containing protein</fullName>
    </recommendedName>
</protein>
<sequence length="995" mass="110632">MANRPNPFHDIEQQEVQKRILSYQQHVGYNCVLYREGLQHLKDHPEQQKKRREWIPPIPGPRWKTHFKNPLFGRNQMYDMTPFSRVAPQGQPEKVGDKFLGYKKSPEVQNAIARANDLVGAMSDFRITKVMGWGGMGAVLLAELSEAKKGQLQKVVIKMNLSKKSEGNFVKERQNHIRVARAAHIIQCLVVEDGQQQQQQDKNNIAPPQPAASGMKRKYVADAADEAYHASKKKRVTDEQAPGGGRPIVAAPFQAVKPRGPMNRHIFARAKDFLAPKEETKRRSDAKYDLNTHPDMIVIEPMMRGEFDMWVRKMAHSGDRFHNKVLWLIFECLFKAVLGFAHPPRHYHEYRETGGRTGPFMEERLPDRRDVVKFDKDEFLHFDLDLVNTSFTPEIAGQYSWKTNLYWIGQVMWCLVTLHKPSRMPFPYWIRDVRPPEDRRGRAQATEKGLYGELGFWSWGGLVNHSRYSQIDEDLRSAIVLCMADKPAHRPEAKQLWDWIEKKTTQEWDGLSKEEAHHWATKFWEQPDVPGPAKPTPIFEVPGEEPDKEERAPRKNSARLPWEAGKIPELAGVSPLKQHQLGGVGSYDFAFRIPGQWPKLSKMLSAQQAQEQLKPAFKDRVPKALNLQPPTPKPQNPAAPQQAVDTPGEGPFGRPRRRSSGVRKEDIPKKPAGPPSGQARRLLDAIKANLKLPPQQKIVPDPQKNPAQEPTAQPAAPVAPAVAIPAAAAGAQPRKPSPKERIQAALEATAGEPSPALIIPRLPPPKAGPTNAVAGKVRAFVVPPDSTAASSSTAAASPAAAAAAVAGSTARVSSSPRAGRSGPGSIPPDNKRLVTLGGAGTRLLTGPRTKSGAIKGTPLQPIPLQKQVKFKSPARLPASSVVPFLGPRDLARYQGNKQQLIANLLNRPGVAQGQRRVGGMYRPPQQAQQNQPLQENRPPQQNWCSSGSSNNNRHNRRNNPSSNSPKHSCLPTACEADRHSHPQNHQDRQHHSSVA</sequence>
<proteinExistence type="predicted"/>
<accession>A0A8S8ZUA2</accession>
<dbReference type="Gene3D" id="1.10.510.10">
    <property type="entry name" value="Transferase(Phosphotransferase) domain 1"/>
    <property type="match status" value="1"/>
</dbReference>
<feature type="region of interest" description="Disordered" evidence="1">
    <location>
        <begin position="912"/>
        <end position="995"/>
    </location>
</feature>
<feature type="compositionally biased region" description="Low complexity" evidence="1">
    <location>
        <begin position="945"/>
        <end position="964"/>
    </location>
</feature>
<organism evidence="2 3">
    <name type="scientific">Sordaria macrospora</name>
    <dbReference type="NCBI Taxonomy" id="5147"/>
    <lineage>
        <taxon>Eukaryota</taxon>
        <taxon>Fungi</taxon>
        <taxon>Dikarya</taxon>
        <taxon>Ascomycota</taxon>
        <taxon>Pezizomycotina</taxon>
        <taxon>Sordariomycetes</taxon>
        <taxon>Sordariomycetidae</taxon>
        <taxon>Sordariales</taxon>
        <taxon>Sordariaceae</taxon>
        <taxon>Sordaria</taxon>
    </lineage>
</organism>
<feature type="compositionally biased region" description="Low complexity" evidence="1">
    <location>
        <begin position="638"/>
        <end position="653"/>
    </location>
</feature>
<feature type="compositionally biased region" description="Low complexity" evidence="1">
    <location>
        <begin position="706"/>
        <end position="733"/>
    </location>
</feature>
<reference evidence="2 3" key="1">
    <citation type="submission" date="2017-07" db="EMBL/GenBank/DDBJ databases">
        <title>Genome sequence of the Sordaria macrospora wild type strain R19027.</title>
        <authorList>
            <person name="Nowrousian M."/>
            <person name="Teichert I."/>
            <person name="Kueck U."/>
        </authorList>
    </citation>
    <scope>NUCLEOTIDE SEQUENCE [LARGE SCALE GENOMIC DNA]</scope>
    <source>
        <strain evidence="2 3">R19027</strain>
        <tissue evidence="2">Mycelium</tissue>
    </source>
</reference>
<dbReference type="Proteomes" id="UP000433876">
    <property type="component" value="Unassembled WGS sequence"/>
</dbReference>
<dbReference type="EMBL" id="NMPR01000043">
    <property type="protein sequence ID" value="KAA8633038.1"/>
    <property type="molecule type" value="Genomic_DNA"/>
</dbReference>
<feature type="region of interest" description="Disordered" evidence="1">
    <location>
        <begin position="623"/>
        <end position="764"/>
    </location>
</feature>
<feature type="region of interest" description="Disordered" evidence="1">
    <location>
        <begin position="539"/>
        <end position="558"/>
    </location>
</feature>
<dbReference type="InterPro" id="IPR011009">
    <property type="entry name" value="Kinase-like_dom_sf"/>
</dbReference>
<evidence type="ECO:0008006" key="4">
    <source>
        <dbReference type="Google" id="ProtNLM"/>
    </source>
</evidence>
<dbReference type="AlphaFoldDB" id="A0A8S8ZUA2"/>
<evidence type="ECO:0000256" key="1">
    <source>
        <dbReference type="SAM" id="MobiDB-lite"/>
    </source>
</evidence>
<evidence type="ECO:0000313" key="2">
    <source>
        <dbReference type="EMBL" id="KAA8633038.1"/>
    </source>
</evidence>
<feature type="region of interest" description="Disordered" evidence="1">
    <location>
        <begin position="784"/>
        <end position="861"/>
    </location>
</feature>
<dbReference type="VEuPathDB" id="FungiDB:SMAC_01446"/>
<feature type="region of interest" description="Disordered" evidence="1">
    <location>
        <begin position="196"/>
        <end position="217"/>
    </location>
</feature>
<feature type="compositionally biased region" description="Low complexity" evidence="1">
    <location>
        <begin position="784"/>
        <end position="849"/>
    </location>
</feature>